<dbReference type="AlphaFoldDB" id="A0A645AZC7"/>
<dbReference type="EMBL" id="VSSQ01015662">
    <property type="protein sequence ID" value="MPM56253.1"/>
    <property type="molecule type" value="Genomic_DNA"/>
</dbReference>
<name>A0A645AZC7_9ZZZZ</name>
<comment type="caution">
    <text evidence="1">The sequence shown here is derived from an EMBL/GenBank/DDBJ whole genome shotgun (WGS) entry which is preliminary data.</text>
</comment>
<organism evidence="1">
    <name type="scientific">bioreactor metagenome</name>
    <dbReference type="NCBI Taxonomy" id="1076179"/>
    <lineage>
        <taxon>unclassified sequences</taxon>
        <taxon>metagenomes</taxon>
        <taxon>ecological metagenomes</taxon>
    </lineage>
</organism>
<protein>
    <submittedName>
        <fullName evidence="1">Uncharacterized protein</fullName>
    </submittedName>
</protein>
<proteinExistence type="predicted"/>
<reference evidence="1" key="1">
    <citation type="submission" date="2019-08" db="EMBL/GenBank/DDBJ databases">
        <authorList>
            <person name="Kucharzyk K."/>
            <person name="Murdoch R.W."/>
            <person name="Higgins S."/>
            <person name="Loffler F."/>
        </authorList>
    </citation>
    <scope>NUCLEOTIDE SEQUENCE</scope>
</reference>
<gene>
    <name evidence="1" type="ORF">SDC9_103055</name>
</gene>
<accession>A0A645AZC7</accession>
<evidence type="ECO:0000313" key="1">
    <source>
        <dbReference type="EMBL" id="MPM56253.1"/>
    </source>
</evidence>
<sequence>MPCLEAPPIPPKKLRGTEITKAQGQEMTRKVNALKIHSVKGASLKVNGGIKASIAARITTAGV</sequence>